<dbReference type="Proteomes" id="UP000676194">
    <property type="component" value="Chromosome"/>
</dbReference>
<dbReference type="Pfam" id="PF10531">
    <property type="entry name" value="SLBB"/>
    <property type="match status" value="1"/>
</dbReference>
<dbReference type="InterPro" id="IPR049712">
    <property type="entry name" value="Poly_export"/>
</dbReference>
<gene>
    <name evidence="3" type="ORF">KIH39_18445</name>
</gene>
<sequence length="293" mass="31452">MNFPALLRTTHFWMIGFSLALATGCSSTGNSVNPFAQDHKMIDSAKELRYTGVAPLPRELNKQPLEAYVVEPGDGLLILPAEIDSTIRVPSDQTVLPDGTIDLGRYGRPQVSGRTLPDIEKIVNQTVKAQSNAPEPGKSNLLTVRLVNRVSKVYYVLGEVNTPGAYPIQGRETVLDGILAAGGLNSKSSRKNIILVRPSLPEGCRTVLAVCYPEIVQLGDTSTNYQLQPGDRIYVSSKCFFEGVFHKEPCVTCTGPQRSCDFAGGACGAPAATQTQIGSAAVPPNPMPTQLPR</sequence>
<dbReference type="EMBL" id="CP074694">
    <property type="protein sequence ID" value="QVL30818.1"/>
    <property type="molecule type" value="Genomic_DNA"/>
</dbReference>
<reference evidence="3" key="1">
    <citation type="submission" date="2021-05" db="EMBL/GenBank/DDBJ databases">
        <title>Complete genome sequence of the cellulolytic planctomycete Telmatocola sphagniphila SP2T and characterization of the first cellulase from planctomycetes.</title>
        <authorList>
            <person name="Rakitin A.L."/>
            <person name="Beletsky A.V."/>
            <person name="Naumoff D.G."/>
            <person name="Kulichevskaya I.S."/>
            <person name="Mardanov A.V."/>
            <person name="Ravin N.V."/>
            <person name="Dedysh S.N."/>
        </authorList>
    </citation>
    <scope>NUCLEOTIDE SEQUENCE</scope>
    <source>
        <strain evidence="3">SP2T</strain>
    </source>
</reference>
<protein>
    <submittedName>
        <fullName evidence="3">SLBB domain-containing protein</fullName>
    </submittedName>
</protein>
<evidence type="ECO:0000259" key="2">
    <source>
        <dbReference type="Pfam" id="PF10531"/>
    </source>
</evidence>
<name>A0A8E6EWQ4_9BACT</name>
<dbReference type="Gene3D" id="3.10.560.10">
    <property type="entry name" value="Outer membrane lipoprotein wza domain like"/>
    <property type="match status" value="1"/>
</dbReference>
<evidence type="ECO:0000256" key="1">
    <source>
        <dbReference type="SAM" id="SignalP"/>
    </source>
</evidence>
<dbReference type="InterPro" id="IPR019554">
    <property type="entry name" value="Soluble_ligand-bd"/>
</dbReference>
<dbReference type="RefSeq" id="WP_213494700.1">
    <property type="nucleotide sequence ID" value="NZ_CP074694.1"/>
</dbReference>
<dbReference type="PANTHER" id="PTHR33619:SF3">
    <property type="entry name" value="POLYSACCHARIDE EXPORT PROTEIN GFCE-RELATED"/>
    <property type="match status" value="1"/>
</dbReference>
<evidence type="ECO:0000313" key="3">
    <source>
        <dbReference type="EMBL" id="QVL30818.1"/>
    </source>
</evidence>
<evidence type="ECO:0000313" key="4">
    <source>
        <dbReference type="Proteomes" id="UP000676194"/>
    </source>
</evidence>
<feature type="signal peptide" evidence="1">
    <location>
        <begin position="1"/>
        <end position="22"/>
    </location>
</feature>
<dbReference type="GO" id="GO:0015159">
    <property type="term" value="F:polysaccharide transmembrane transporter activity"/>
    <property type="evidence" value="ECO:0007669"/>
    <property type="project" value="InterPro"/>
</dbReference>
<dbReference type="PANTHER" id="PTHR33619">
    <property type="entry name" value="POLYSACCHARIDE EXPORT PROTEIN GFCE-RELATED"/>
    <property type="match status" value="1"/>
</dbReference>
<feature type="chain" id="PRO_5034337278" evidence="1">
    <location>
        <begin position="23"/>
        <end position="293"/>
    </location>
</feature>
<keyword evidence="4" id="KW-1185">Reference proteome</keyword>
<accession>A0A8E6EWQ4</accession>
<dbReference type="KEGG" id="tsph:KIH39_18445"/>
<feature type="domain" description="Soluble ligand binding" evidence="2">
    <location>
        <begin position="153"/>
        <end position="198"/>
    </location>
</feature>
<proteinExistence type="predicted"/>
<dbReference type="AlphaFoldDB" id="A0A8E6EWQ4"/>
<keyword evidence="1" id="KW-0732">Signal</keyword>
<organism evidence="3 4">
    <name type="scientific">Telmatocola sphagniphila</name>
    <dbReference type="NCBI Taxonomy" id="1123043"/>
    <lineage>
        <taxon>Bacteria</taxon>
        <taxon>Pseudomonadati</taxon>
        <taxon>Planctomycetota</taxon>
        <taxon>Planctomycetia</taxon>
        <taxon>Gemmatales</taxon>
        <taxon>Gemmataceae</taxon>
    </lineage>
</organism>